<proteinExistence type="predicted"/>
<keyword evidence="4 6" id="KW-1133">Transmembrane helix</keyword>
<dbReference type="PANTHER" id="PTHR30485:SF2">
    <property type="entry name" value="BLL0597 PROTEIN"/>
    <property type="match status" value="1"/>
</dbReference>
<dbReference type="Gene3D" id="1.20.950.20">
    <property type="entry name" value="Transmembrane di-heme cytochromes, Chain C"/>
    <property type="match status" value="1"/>
</dbReference>
<keyword evidence="5 6" id="KW-0472">Membrane</keyword>
<comment type="subcellular location">
    <subcellularLocation>
        <location evidence="1">Cell membrane</location>
        <topology evidence="1">Multi-pass membrane protein</topology>
    </subcellularLocation>
</comment>
<dbReference type="InterPro" id="IPR051542">
    <property type="entry name" value="Hydrogenase_cytochrome"/>
</dbReference>
<sequence length="207" mass="22504">MANQGKPEAGAPAPAHGRTVTLWDPVVRLFHWALVISFFAAWGLGKFGPDQMTLHFYAGYTIGALVVLRIIWGFVGPRPARFTSFVKGPSAILAYARHLRDRRPSNTLGHNPVGAIFVVGILLVLAVQVGTGLIGDPEDYVNAGPLADMVTIETSRSALGIHELLGNLAFFFVLFHIGAIAFYKRWKGEDLVTPMITGKKVIEEPAE</sequence>
<dbReference type="AlphaFoldDB" id="A0A2A4CN77"/>
<dbReference type="Proteomes" id="UP000243507">
    <property type="component" value="Unassembled WGS sequence"/>
</dbReference>
<keyword evidence="2" id="KW-1003">Cell membrane</keyword>
<dbReference type="RefSeq" id="WP_096434417.1">
    <property type="nucleotide sequence ID" value="NZ_NTJD01000012.1"/>
</dbReference>
<feature type="transmembrane region" description="Helical" evidence="6">
    <location>
        <begin position="26"/>
        <end position="45"/>
    </location>
</feature>
<feature type="domain" description="Cytochrome b561 bacterial/Ni-hydrogenase" evidence="7">
    <location>
        <begin position="23"/>
        <end position="198"/>
    </location>
</feature>
<evidence type="ECO:0000256" key="2">
    <source>
        <dbReference type="ARBA" id="ARBA00022475"/>
    </source>
</evidence>
<dbReference type="PANTHER" id="PTHR30485">
    <property type="entry name" value="NI/FE-HYDROGENASE 1 B-TYPE CYTOCHROME SUBUNIT"/>
    <property type="match status" value="1"/>
</dbReference>
<comment type="caution">
    <text evidence="8">The sequence shown here is derived from an EMBL/GenBank/DDBJ whole genome shotgun (WGS) entry which is preliminary data.</text>
</comment>
<evidence type="ECO:0000256" key="6">
    <source>
        <dbReference type="SAM" id="Phobius"/>
    </source>
</evidence>
<gene>
    <name evidence="8" type="ORF">CLN94_13185</name>
</gene>
<evidence type="ECO:0000313" key="9">
    <source>
        <dbReference type="Proteomes" id="UP000243507"/>
    </source>
</evidence>
<dbReference type="OrthoDB" id="196472at2"/>
<dbReference type="InterPro" id="IPR016174">
    <property type="entry name" value="Di-haem_cyt_TM"/>
</dbReference>
<keyword evidence="9" id="KW-1185">Reference proteome</keyword>
<dbReference type="InterPro" id="IPR011577">
    <property type="entry name" value="Cyt_b561_bac/Ni-Hgenase"/>
</dbReference>
<feature type="transmembrane region" description="Helical" evidence="6">
    <location>
        <begin position="164"/>
        <end position="183"/>
    </location>
</feature>
<evidence type="ECO:0000256" key="4">
    <source>
        <dbReference type="ARBA" id="ARBA00022989"/>
    </source>
</evidence>
<dbReference type="GO" id="GO:0022904">
    <property type="term" value="P:respiratory electron transport chain"/>
    <property type="evidence" value="ECO:0007669"/>
    <property type="project" value="InterPro"/>
</dbReference>
<organism evidence="8 9">
    <name type="scientific">Pseudothioclava arenosa</name>
    <dbReference type="NCBI Taxonomy" id="1795308"/>
    <lineage>
        <taxon>Bacteria</taxon>
        <taxon>Pseudomonadati</taxon>
        <taxon>Pseudomonadota</taxon>
        <taxon>Alphaproteobacteria</taxon>
        <taxon>Rhodobacterales</taxon>
        <taxon>Paracoccaceae</taxon>
        <taxon>Pseudothioclava</taxon>
    </lineage>
</organism>
<evidence type="ECO:0000256" key="5">
    <source>
        <dbReference type="ARBA" id="ARBA00023136"/>
    </source>
</evidence>
<dbReference type="GO" id="GO:0020037">
    <property type="term" value="F:heme binding"/>
    <property type="evidence" value="ECO:0007669"/>
    <property type="project" value="TreeGrafter"/>
</dbReference>
<reference evidence="8" key="1">
    <citation type="submission" date="2017-09" db="EMBL/GenBank/DDBJ databases">
        <title>A multilocus sequence analysis scheme for characterization of bacteria in the genus Thioclava.</title>
        <authorList>
            <person name="Liu Y."/>
            <person name="Shao Z."/>
        </authorList>
    </citation>
    <scope>NUCLEOTIDE SEQUENCE [LARGE SCALE GENOMIC DNA]</scope>
    <source>
        <strain evidence="8">CAU 1312</strain>
    </source>
</reference>
<dbReference type="GO" id="GO:0009055">
    <property type="term" value="F:electron transfer activity"/>
    <property type="evidence" value="ECO:0007669"/>
    <property type="project" value="InterPro"/>
</dbReference>
<dbReference type="GO" id="GO:0005886">
    <property type="term" value="C:plasma membrane"/>
    <property type="evidence" value="ECO:0007669"/>
    <property type="project" value="UniProtKB-SubCell"/>
</dbReference>
<keyword evidence="3 6" id="KW-0812">Transmembrane</keyword>
<protein>
    <submittedName>
        <fullName evidence="8">Cytochrome B</fullName>
    </submittedName>
</protein>
<evidence type="ECO:0000259" key="7">
    <source>
        <dbReference type="Pfam" id="PF01292"/>
    </source>
</evidence>
<accession>A0A2A4CN77</accession>
<name>A0A2A4CN77_9RHOB</name>
<evidence type="ECO:0000313" key="8">
    <source>
        <dbReference type="EMBL" id="PCD75589.1"/>
    </source>
</evidence>
<dbReference type="Pfam" id="PF01292">
    <property type="entry name" value="Ni_hydr_CYTB"/>
    <property type="match status" value="1"/>
</dbReference>
<dbReference type="SUPFAM" id="SSF81342">
    <property type="entry name" value="Transmembrane di-heme cytochromes"/>
    <property type="match status" value="1"/>
</dbReference>
<evidence type="ECO:0000256" key="3">
    <source>
        <dbReference type="ARBA" id="ARBA00022692"/>
    </source>
</evidence>
<feature type="transmembrane region" description="Helical" evidence="6">
    <location>
        <begin position="112"/>
        <end position="134"/>
    </location>
</feature>
<dbReference type="EMBL" id="NTJD01000012">
    <property type="protein sequence ID" value="PCD75589.1"/>
    <property type="molecule type" value="Genomic_DNA"/>
</dbReference>
<evidence type="ECO:0000256" key="1">
    <source>
        <dbReference type="ARBA" id="ARBA00004651"/>
    </source>
</evidence>
<feature type="transmembrane region" description="Helical" evidence="6">
    <location>
        <begin position="57"/>
        <end position="75"/>
    </location>
</feature>